<feature type="domain" description="C2H2-type" evidence="3">
    <location>
        <begin position="271"/>
        <end position="299"/>
    </location>
</feature>
<dbReference type="PANTHER" id="PTHR15021:SF0">
    <property type="entry name" value="DISCO-RELATED, ISOFORM A-RELATED"/>
    <property type="match status" value="1"/>
</dbReference>
<feature type="region of interest" description="Disordered" evidence="2">
    <location>
        <begin position="30"/>
        <end position="58"/>
    </location>
</feature>
<dbReference type="Gene3D" id="3.30.160.60">
    <property type="entry name" value="Classic Zinc Finger"/>
    <property type="match status" value="1"/>
</dbReference>
<feature type="compositionally biased region" description="Polar residues" evidence="2">
    <location>
        <begin position="321"/>
        <end position="336"/>
    </location>
</feature>
<dbReference type="AlphaFoldDB" id="F1KYL2"/>
<dbReference type="PROSITE" id="PS50157">
    <property type="entry name" value="ZINC_FINGER_C2H2_2"/>
    <property type="match status" value="1"/>
</dbReference>
<evidence type="ECO:0000256" key="2">
    <source>
        <dbReference type="SAM" id="MobiDB-lite"/>
    </source>
</evidence>
<evidence type="ECO:0000259" key="3">
    <source>
        <dbReference type="PROSITE" id="PS50157"/>
    </source>
</evidence>
<feature type="compositionally biased region" description="Polar residues" evidence="2">
    <location>
        <begin position="31"/>
        <end position="40"/>
    </location>
</feature>
<dbReference type="PANTHER" id="PTHR15021">
    <property type="entry name" value="DISCONNECTED-RELATED"/>
    <property type="match status" value="1"/>
</dbReference>
<accession>F1KYL2</accession>
<protein>
    <submittedName>
        <fullName evidence="4">Protein disconnected</fullName>
    </submittedName>
</protein>
<dbReference type="SMART" id="SM00355">
    <property type="entry name" value="ZnF_C2H2"/>
    <property type="match status" value="2"/>
</dbReference>
<evidence type="ECO:0000313" key="4">
    <source>
        <dbReference type="EMBL" id="ADY42966.1"/>
    </source>
</evidence>
<name>F1KYL2_ASCSU</name>
<dbReference type="InterPro" id="IPR013087">
    <property type="entry name" value="Znf_C2H2_type"/>
</dbReference>
<keyword evidence="1" id="KW-0863">Zinc-finger</keyword>
<dbReference type="GO" id="GO:0006355">
    <property type="term" value="P:regulation of DNA-templated transcription"/>
    <property type="evidence" value="ECO:0007669"/>
    <property type="project" value="TreeGrafter"/>
</dbReference>
<feature type="compositionally biased region" description="Polar residues" evidence="2">
    <location>
        <begin position="197"/>
        <end position="206"/>
    </location>
</feature>
<keyword evidence="1" id="KW-0479">Metal-binding</keyword>
<dbReference type="GO" id="GO:0005634">
    <property type="term" value="C:nucleus"/>
    <property type="evidence" value="ECO:0007669"/>
    <property type="project" value="TreeGrafter"/>
</dbReference>
<dbReference type="GO" id="GO:0008270">
    <property type="term" value="F:zinc ion binding"/>
    <property type="evidence" value="ECO:0007669"/>
    <property type="project" value="UniProtKB-KW"/>
</dbReference>
<dbReference type="PROSITE" id="PS00028">
    <property type="entry name" value="ZINC_FINGER_C2H2_1"/>
    <property type="match status" value="1"/>
</dbReference>
<evidence type="ECO:0000256" key="1">
    <source>
        <dbReference type="PROSITE-ProRule" id="PRU00042"/>
    </source>
</evidence>
<dbReference type="EMBL" id="JI168109">
    <property type="protein sequence ID" value="ADY42966.1"/>
    <property type="molecule type" value="mRNA"/>
</dbReference>
<feature type="region of interest" description="Disordered" evidence="2">
    <location>
        <begin position="313"/>
        <end position="336"/>
    </location>
</feature>
<organism evidence="4">
    <name type="scientific">Ascaris suum</name>
    <name type="common">Pig roundworm</name>
    <name type="synonym">Ascaris lumbricoides</name>
    <dbReference type="NCBI Taxonomy" id="6253"/>
    <lineage>
        <taxon>Eukaryota</taxon>
        <taxon>Metazoa</taxon>
        <taxon>Ecdysozoa</taxon>
        <taxon>Nematoda</taxon>
        <taxon>Chromadorea</taxon>
        <taxon>Rhabditida</taxon>
        <taxon>Spirurina</taxon>
        <taxon>Ascaridomorpha</taxon>
        <taxon>Ascaridoidea</taxon>
        <taxon>Ascarididae</taxon>
        <taxon>Ascaris</taxon>
    </lineage>
</organism>
<keyword evidence="1" id="KW-0862">Zinc</keyword>
<sequence>MRVPLSPLMLPLVAPSSSLLTAPDHIHLSSEYPNETTPLHSNSSCSRSDMSESEGECGDNKNDLLESIAFSTLYGYQAVPIRIKILLHRALRGITDERAEALIQRAGWTREDFQRGFMEEDPKTGKPLTSWSCASIQCELQQMDRFSSVPSCSGLVDSLRTSLMPNVLHNWPAVVGVTPPLIPIHQNACDTPRRPRSQASESTSGCEASANGDHITADMLKDVDESPKEECHDERAVIVEEAPIKFETASSVQDVSEPKVKSGKNTGKRRVQCMKCLKTFCDKGALKIHNSAVHLKEMHKCTVDGCEMMFSSRRSRNRHSANPNPKLHTSTPQRQFDGFQNETVHDNFIVAKREATPFSVGSSEASGLNVTTRASQSPSCSEQSTVTISNQSTQIEKNVNCGGTRKRKSERPVKLAVEDDAKAVKQPKDSCQNGEASTPLDLTNGKLDLKHSTNAFNIEPSSVPIGIFTPSIQTNVSNTSTLNPAITEMVRLIQQAQMSLGASTHGRLPNFNLLQLIQEQHNPGK</sequence>
<feature type="region of interest" description="Disordered" evidence="2">
    <location>
        <begin position="188"/>
        <end position="211"/>
    </location>
</feature>
<dbReference type="InterPro" id="IPR040436">
    <property type="entry name" value="Disconnected-like"/>
</dbReference>
<reference evidence="4" key="1">
    <citation type="journal article" date="2011" name="Genome Res.">
        <title>Deep small RNA sequencing from the nematode Ascaris reveals conservation, functional diversification, and novel developmental profiles.</title>
        <authorList>
            <person name="Wang J."/>
            <person name="Czech B."/>
            <person name="Crunk A."/>
            <person name="Wallace A."/>
            <person name="Mitreva M."/>
            <person name="Hannon G.J."/>
            <person name="Davis R.E."/>
        </authorList>
    </citation>
    <scope>NUCLEOTIDE SEQUENCE</scope>
</reference>
<feature type="region of interest" description="Disordered" evidence="2">
    <location>
        <begin position="360"/>
        <end position="384"/>
    </location>
</feature>
<proteinExistence type="evidence at transcript level"/>